<sequence length="67" mass="7661">MAAVRPPATIKARTINVVTNENFRSVLINFSPFYSHTKSDIAHFCTLECKNLPRFRVICAFNTSPFR</sequence>
<organism evidence="1 2">
    <name type="scientific">Citrobacter farmeri</name>
    <dbReference type="NCBI Taxonomy" id="67824"/>
    <lineage>
        <taxon>Bacteria</taxon>
        <taxon>Pseudomonadati</taxon>
        <taxon>Pseudomonadota</taxon>
        <taxon>Gammaproteobacteria</taxon>
        <taxon>Enterobacterales</taxon>
        <taxon>Enterobacteriaceae</taxon>
        <taxon>Citrobacter</taxon>
    </lineage>
</organism>
<proteinExistence type="predicted"/>
<keyword evidence="2" id="KW-1185">Reference proteome</keyword>
<dbReference type="Proteomes" id="UP000215286">
    <property type="component" value="Chromosome"/>
</dbReference>
<accession>A0ACA8D7B8</accession>
<evidence type="ECO:0000313" key="2">
    <source>
        <dbReference type="Proteomes" id="UP000215286"/>
    </source>
</evidence>
<protein>
    <submittedName>
        <fullName evidence="1">Uncharacterized protein</fullName>
    </submittedName>
</protein>
<reference evidence="1" key="1">
    <citation type="submission" date="2017-08" db="EMBL/GenBank/DDBJ databases">
        <title>Real-time genomic and epidemiological investigation of a multi-institutional outbreak of KPC-producing Enterobacteriaceae reveals complex transmission dynamics and informs management responses.</title>
        <authorList>
            <person name="Kwong J.C."/>
            <person name="Lane C."/>
            <person name="Romanes F."/>
            <person name="Goncalves da Silva A."/>
            <person name="Easton M."/>
            <person name="Cronin K."/>
            <person name="Waters M.J."/>
            <person name="Tomita T."/>
            <person name="Stevens K."/>
            <person name="Schultz M.B."/>
            <person name="Baines S.L."/>
            <person name="Sherry N.L."/>
            <person name="Carter G."/>
            <person name="Mu A."/>
            <person name="Sait M."/>
            <person name="Ballard S.A."/>
            <person name="Seemann T."/>
            <person name="Stinear T.P."/>
            <person name="Howden B.P."/>
        </authorList>
    </citation>
    <scope>NUCLEOTIDE SEQUENCE</scope>
    <source>
        <strain evidence="1">AUSMDU00008141</strain>
    </source>
</reference>
<evidence type="ECO:0000313" key="1">
    <source>
        <dbReference type="EMBL" id="AST79801.1"/>
    </source>
</evidence>
<name>A0ACA8D7B8_9ENTR</name>
<gene>
    <name evidence="1" type="ORF">CI104_12360</name>
</gene>
<dbReference type="EMBL" id="CP022695">
    <property type="protein sequence ID" value="AST79801.1"/>
    <property type="molecule type" value="Genomic_DNA"/>
</dbReference>